<organism evidence="2 3">
    <name type="scientific">Caenimonas terrae</name>
    <dbReference type="NCBI Taxonomy" id="696074"/>
    <lineage>
        <taxon>Bacteria</taxon>
        <taxon>Pseudomonadati</taxon>
        <taxon>Pseudomonadota</taxon>
        <taxon>Betaproteobacteria</taxon>
        <taxon>Burkholderiales</taxon>
        <taxon>Comamonadaceae</taxon>
        <taxon>Caenimonas</taxon>
    </lineage>
</organism>
<sequence>MSSVFNSSFVNTRAPASIRRARRPQPRLLAALAGWLGMGREPHARAPIPVKGKNWEQHKQAMLSAGDKLLARARSAGEPLSLAVFDLNDLPELESVFGAAIAREVTTQVVFKLQAMAGSRGVVIRTDATVFSVLMPACGRDRAHKAIERSMGSPCCIELDAEAHELVLVPDFKVQTMRPDSPTLAEVYAELLRDIAGAQHLERRRQRYLQRERESHTRPADLQDHGDHPRPTPLRQPAFRPVDPTIPMPMQIKR</sequence>
<evidence type="ECO:0000313" key="2">
    <source>
        <dbReference type="EMBL" id="MFC5496456.1"/>
    </source>
</evidence>
<feature type="compositionally biased region" description="Basic and acidic residues" evidence="1">
    <location>
        <begin position="209"/>
        <end position="230"/>
    </location>
</feature>
<gene>
    <name evidence="2" type="ORF">ACFPOE_02840</name>
</gene>
<dbReference type="InterPro" id="IPR029787">
    <property type="entry name" value="Nucleotide_cyclase"/>
</dbReference>
<dbReference type="Proteomes" id="UP001596037">
    <property type="component" value="Unassembled WGS sequence"/>
</dbReference>
<evidence type="ECO:0008006" key="4">
    <source>
        <dbReference type="Google" id="ProtNLM"/>
    </source>
</evidence>
<evidence type="ECO:0000256" key="1">
    <source>
        <dbReference type="SAM" id="MobiDB-lite"/>
    </source>
</evidence>
<proteinExistence type="predicted"/>
<accession>A0ABW0N702</accession>
<comment type="caution">
    <text evidence="2">The sequence shown here is derived from an EMBL/GenBank/DDBJ whole genome shotgun (WGS) entry which is preliminary data.</text>
</comment>
<dbReference type="EMBL" id="JBHSMF010000002">
    <property type="protein sequence ID" value="MFC5496456.1"/>
    <property type="molecule type" value="Genomic_DNA"/>
</dbReference>
<protein>
    <recommendedName>
        <fullName evidence="4">Diguanylate cyclase</fullName>
    </recommendedName>
</protein>
<reference evidence="3" key="1">
    <citation type="journal article" date="2019" name="Int. J. Syst. Evol. Microbiol.">
        <title>The Global Catalogue of Microorganisms (GCM) 10K type strain sequencing project: providing services to taxonomists for standard genome sequencing and annotation.</title>
        <authorList>
            <consortium name="The Broad Institute Genomics Platform"/>
            <consortium name="The Broad Institute Genome Sequencing Center for Infectious Disease"/>
            <person name="Wu L."/>
            <person name="Ma J."/>
        </authorList>
    </citation>
    <scope>NUCLEOTIDE SEQUENCE [LARGE SCALE GENOMIC DNA]</scope>
    <source>
        <strain evidence="3">CCUG 57401</strain>
    </source>
</reference>
<dbReference type="InterPro" id="IPR043128">
    <property type="entry name" value="Rev_trsase/Diguanyl_cyclase"/>
</dbReference>
<dbReference type="Gene3D" id="3.30.70.270">
    <property type="match status" value="1"/>
</dbReference>
<name>A0ABW0N702_9BURK</name>
<dbReference type="SUPFAM" id="SSF55073">
    <property type="entry name" value="Nucleotide cyclase"/>
    <property type="match status" value="1"/>
</dbReference>
<evidence type="ECO:0000313" key="3">
    <source>
        <dbReference type="Proteomes" id="UP001596037"/>
    </source>
</evidence>
<keyword evidence="3" id="KW-1185">Reference proteome</keyword>
<feature type="region of interest" description="Disordered" evidence="1">
    <location>
        <begin position="208"/>
        <end position="254"/>
    </location>
</feature>
<dbReference type="RefSeq" id="WP_376848475.1">
    <property type="nucleotide sequence ID" value="NZ_JBHSMF010000002.1"/>
</dbReference>